<organism evidence="3 4">
    <name type="scientific">Pseudoxanthomonas mexicana</name>
    <dbReference type="NCBI Taxonomy" id="128785"/>
    <lineage>
        <taxon>Bacteria</taxon>
        <taxon>Pseudomonadati</taxon>
        <taxon>Pseudomonadota</taxon>
        <taxon>Gammaproteobacteria</taxon>
        <taxon>Lysobacterales</taxon>
        <taxon>Lysobacteraceae</taxon>
        <taxon>Pseudoxanthomonas</taxon>
    </lineage>
</organism>
<dbReference type="AlphaFoldDB" id="A0A7G9TG92"/>
<reference evidence="3 4" key="1">
    <citation type="submission" date="2020-08" db="EMBL/GenBank/DDBJ databases">
        <title>Streptomycin Non-resistant strain, P. mexicana.</title>
        <authorList>
            <person name="Ganesh-Kumar S."/>
            <person name="Zhe T."/>
            <person name="Yu Z."/>
            <person name="Min Y."/>
        </authorList>
    </citation>
    <scope>NUCLEOTIDE SEQUENCE [LARGE SCALE GENOMIC DNA]</scope>
    <source>
        <strain evidence="3 4">GTZY2</strain>
    </source>
</reference>
<proteinExistence type="predicted"/>
<dbReference type="EMBL" id="CP060731">
    <property type="protein sequence ID" value="QNN79117.1"/>
    <property type="molecule type" value="Genomic_DNA"/>
</dbReference>
<evidence type="ECO:0000256" key="2">
    <source>
        <dbReference type="SAM" id="SignalP"/>
    </source>
</evidence>
<feature type="region of interest" description="Disordered" evidence="1">
    <location>
        <begin position="24"/>
        <end position="48"/>
    </location>
</feature>
<gene>
    <name evidence="3" type="ORF">IAE60_06820</name>
</gene>
<evidence type="ECO:0000313" key="3">
    <source>
        <dbReference type="EMBL" id="QNN79117.1"/>
    </source>
</evidence>
<dbReference type="Proteomes" id="UP000515838">
    <property type="component" value="Chromosome"/>
</dbReference>
<dbReference type="PROSITE" id="PS51257">
    <property type="entry name" value="PROKAR_LIPOPROTEIN"/>
    <property type="match status" value="1"/>
</dbReference>
<name>A0A7G9TG92_PSEMX</name>
<evidence type="ECO:0008006" key="5">
    <source>
        <dbReference type="Google" id="ProtNLM"/>
    </source>
</evidence>
<sequence length="289" mass="30683">MKQLSCLLLVAIAIAAGGCDAQAPQSADAVTGTPPPQTKEKDMSELKPPSADSVLYFIYQRDGDGAVSYKVDGGATVSYWYGHAFELNGKHYFTGFASRSVGEGPEGDNGMMDPEHVAISQATFTRVEKDGKVEWSKPDTDGYVGEFGRLGRADEIDTSRKAKGYATADGRYVLAVPTRDFMNGEEVQSFAMFLFDPDGKDALSFRQWGYVGSVRVGGDNQAACSDGHVMPCTASTGDLAFEPASDGGLPALKVTPTGNTNAGPGKVRALGPADAVTYRFDANAERYTP</sequence>
<keyword evidence="2" id="KW-0732">Signal</keyword>
<evidence type="ECO:0000256" key="1">
    <source>
        <dbReference type="SAM" id="MobiDB-lite"/>
    </source>
</evidence>
<evidence type="ECO:0000313" key="4">
    <source>
        <dbReference type="Proteomes" id="UP000515838"/>
    </source>
</evidence>
<feature type="chain" id="PRO_5028867459" description="Lipoprotein" evidence="2">
    <location>
        <begin position="22"/>
        <end position="289"/>
    </location>
</feature>
<protein>
    <recommendedName>
        <fullName evidence="5">Lipoprotein</fullName>
    </recommendedName>
</protein>
<feature type="signal peptide" evidence="2">
    <location>
        <begin position="1"/>
        <end position="21"/>
    </location>
</feature>
<accession>A0A7G9TG92</accession>
<dbReference type="RefSeq" id="WP_187574311.1">
    <property type="nucleotide sequence ID" value="NZ_CP060731.1"/>
</dbReference>
<dbReference type="GeneID" id="81470672"/>